<proteinExistence type="predicted"/>
<dbReference type="Proteomes" id="UP001497680">
    <property type="component" value="Unassembled WGS sequence"/>
</dbReference>
<accession>A0ACC0CW24</accession>
<comment type="caution">
    <text evidence="1">The sequence shown here is derived from an EMBL/GenBank/DDBJ whole genome shotgun (WGS) entry which is preliminary data.</text>
</comment>
<organism evidence="1 2">
    <name type="scientific">Hypoxylon rubiginosum</name>
    <dbReference type="NCBI Taxonomy" id="110542"/>
    <lineage>
        <taxon>Eukaryota</taxon>
        <taxon>Fungi</taxon>
        <taxon>Dikarya</taxon>
        <taxon>Ascomycota</taxon>
        <taxon>Pezizomycotina</taxon>
        <taxon>Sordariomycetes</taxon>
        <taxon>Xylariomycetidae</taxon>
        <taxon>Xylariales</taxon>
        <taxon>Hypoxylaceae</taxon>
        <taxon>Hypoxylon</taxon>
    </lineage>
</organism>
<gene>
    <name evidence="1" type="ORF">F4821DRAFT_261818</name>
</gene>
<reference evidence="1 2" key="1">
    <citation type="journal article" date="2022" name="New Phytol.">
        <title>Ecological generalism drives hyperdiversity of secondary metabolite gene clusters in xylarialean endophytes.</title>
        <authorList>
            <person name="Franco M.E.E."/>
            <person name="Wisecaver J.H."/>
            <person name="Arnold A.E."/>
            <person name="Ju Y.M."/>
            <person name="Slot J.C."/>
            <person name="Ahrendt S."/>
            <person name="Moore L.P."/>
            <person name="Eastman K.E."/>
            <person name="Scott K."/>
            <person name="Konkel Z."/>
            <person name="Mondo S.J."/>
            <person name="Kuo A."/>
            <person name="Hayes R.D."/>
            <person name="Haridas S."/>
            <person name="Andreopoulos B."/>
            <person name="Riley R."/>
            <person name="LaButti K."/>
            <person name="Pangilinan J."/>
            <person name="Lipzen A."/>
            <person name="Amirebrahimi M."/>
            <person name="Yan J."/>
            <person name="Adam C."/>
            <person name="Keymanesh K."/>
            <person name="Ng V."/>
            <person name="Louie K."/>
            <person name="Northen T."/>
            <person name="Drula E."/>
            <person name="Henrissat B."/>
            <person name="Hsieh H.M."/>
            <person name="Youens-Clark K."/>
            <person name="Lutzoni F."/>
            <person name="Miadlikowska J."/>
            <person name="Eastwood D.C."/>
            <person name="Hamelin R.C."/>
            <person name="Grigoriev I.V."/>
            <person name="U'Ren J.M."/>
        </authorList>
    </citation>
    <scope>NUCLEOTIDE SEQUENCE [LARGE SCALE GENOMIC DNA]</scope>
    <source>
        <strain evidence="1 2">ER1909</strain>
    </source>
</reference>
<evidence type="ECO:0000313" key="2">
    <source>
        <dbReference type="Proteomes" id="UP001497680"/>
    </source>
</evidence>
<dbReference type="EMBL" id="MU394335">
    <property type="protein sequence ID" value="KAI6084588.1"/>
    <property type="molecule type" value="Genomic_DNA"/>
</dbReference>
<keyword evidence="2" id="KW-1185">Reference proteome</keyword>
<evidence type="ECO:0000313" key="1">
    <source>
        <dbReference type="EMBL" id="KAI6084588.1"/>
    </source>
</evidence>
<name>A0ACC0CW24_9PEZI</name>
<protein>
    <submittedName>
        <fullName evidence="1">Uncharacterized protein</fullName>
    </submittedName>
</protein>
<sequence length="612" mass="68993">MTCTLNSDMLGAIGCADQERILQKMSSYQPRGPKPVISMKGRLVGEARKYHMHRKRQRLSVVASPGRTGSALKRAKQIVKSQPPQTKGSERIRSRGIFETHKKPQLVSMYSLLQESRDLFSQLENAIKQEDIIEKVRSLQIAANEVQPDEASNDFDNIWIRGQKNAAYISVEQGYRAESIEKLISTIQNVLRSNAGFTAHGNGYSNSDQSGTGGWPSFASSSRSSAFNSPRKRKSEPWSNDPGDDGNSDSENDFPRRPIKTLKLESPLTRRRFACPYFKRSPERYRHQRSCAGPGWPSVHRLKEHLFRVHRLPKFRCNRCAWEFQSSKELASHQRSARPCELQVFEDQMEGINSEQEAQLKSRKKDCTNKPEEEKWTDTYSILFPTDDLSDIPTPYYEYAEASNSKRALKDRRDSDEADDGKLDITAYKSYLASDLPSALQQELERDVGLALDTSDNVVKDRAVMLVRALQPKLLRGFLNAQQSYLTSGNRAPLLSRDTPLQEQELGNTGIFGIDLEMPDHIFQDTMPLDENALFDLTTKYRLSDPQLGTNAEASQLGHDMAGIANPYEDNNPMGLPDLPAWGGDVTSANETNGDYSNSSDFDAIFSDMIEQ</sequence>